<keyword evidence="4" id="KW-1185">Reference proteome</keyword>
<evidence type="ECO:0000259" key="2">
    <source>
        <dbReference type="Pfam" id="PF13476"/>
    </source>
</evidence>
<dbReference type="Proteomes" id="UP001165368">
    <property type="component" value="Unassembled WGS sequence"/>
</dbReference>
<dbReference type="InterPro" id="IPR027417">
    <property type="entry name" value="P-loop_NTPase"/>
</dbReference>
<dbReference type="GO" id="GO:0005524">
    <property type="term" value="F:ATP binding"/>
    <property type="evidence" value="ECO:0007669"/>
    <property type="project" value="UniProtKB-KW"/>
</dbReference>
<dbReference type="Gene3D" id="3.40.50.300">
    <property type="entry name" value="P-loop containing nucleotide triphosphate hydrolases"/>
    <property type="match status" value="1"/>
</dbReference>
<organism evidence="3 4">
    <name type="scientific">Arthrobacter hankyongi</name>
    <dbReference type="NCBI Taxonomy" id="2904801"/>
    <lineage>
        <taxon>Bacteria</taxon>
        <taxon>Bacillati</taxon>
        <taxon>Actinomycetota</taxon>
        <taxon>Actinomycetes</taxon>
        <taxon>Micrococcales</taxon>
        <taxon>Micrococcaceae</taxon>
        <taxon>Arthrobacter</taxon>
    </lineage>
</organism>
<keyword evidence="1" id="KW-0742">SOS response</keyword>
<protein>
    <submittedName>
        <fullName evidence="3">ATP-binding protein</fullName>
    </submittedName>
</protein>
<proteinExistence type="predicted"/>
<name>A0ABS9LDH9_9MICC</name>
<reference evidence="3" key="1">
    <citation type="submission" date="2022-01" db="EMBL/GenBank/DDBJ databases">
        <authorList>
            <person name="Jo J.-H."/>
            <person name="Im W.-T."/>
        </authorList>
    </citation>
    <scope>NUCLEOTIDE SEQUENCE</scope>
    <source>
        <strain evidence="3">I2-34</strain>
    </source>
</reference>
<dbReference type="InterPro" id="IPR038729">
    <property type="entry name" value="Rad50/SbcC_AAA"/>
</dbReference>
<evidence type="ECO:0000313" key="3">
    <source>
        <dbReference type="EMBL" id="MCG2624737.1"/>
    </source>
</evidence>
<sequence length="128" mass="14271">MIERIRIRGYRKYVDFMLKPNPGMNIIVGGNESGKSTLLEAISLALTGRVNGRSAQDELNPHWFNTTLVSDFFEARKSGQNPTPPEICIEIFLADDDDLQRLSGAANSDVPPMHVQVCRSSSHRIPTM</sequence>
<dbReference type="RefSeq" id="WP_237827057.1">
    <property type="nucleotide sequence ID" value="NZ_JAKLTQ010000030.1"/>
</dbReference>
<evidence type="ECO:0000256" key="1">
    <source>
        <dbReference type="ARBA" id="ARBA00023236"/>
    </source>
</evidence>
<keyword evidence="3" id="KW-0547">Nucleotide-binding</keyword>
<keyword evidence="1" id="KW-0227">DNA damage</keyword>
<dbReference type="EMBL" id="JAKLTQ010000030">
    <property type="protein sequence ID" value="MCG2624737.1"/>
    <property type="molecule type" value="Genomic_DNA"/>
</dbReference>
<dbReference type="SUPFAM" id="SSF52540">
    <property type="entry name" value="P-loop containing nucleoside triphosphate hydrolases"/>
    <property type="match status" value="1"/>
</dbReference>
<dbReference type="PANTHER" id="PTHR32182:SF22">
    <property type="entry name" value="ATP-DEPENDENT ENDONUCLEASE, OLD FAMILY-RELATED"/>
    <property type="match status" value="1"/>
</dbReference>
<keyword evidence="3" id="KW-0067">ATP-binding</keyword>
<dbReference type="PANTHER" id="PTHR32182">
    <property type="entry name" value="DNA REPLICATION AND REPAIR PROTEIN RECF"/>
    <property type="match status" value="1"/>
</dbReference>
<gene>
    <name evidence="3" type="ORF">LVY72_22885</name>
</gene>
<comment type="caution">
    <text evidence="3">The sequence shown here is derived from an EMBL/GenBank/DDBJ whole genome shotgun (WGS) entry which is preliminary data.</text>
</comment>
<evidence type="ECO:0000313" key="4">
    <source>
        <dbReference type="Proteomes" id="UP001165368"/>
    </source>
</evidence>
<feature type="domain" description="Rad50/SbcC-type AAA" evidence="2">
    <location>
        <begin position="4"/>
        <end position="66"/>
    </location>
</feature>
<accession>A0ABS9LDH9</accession>
<dbReference type="Pfam" id="PF13476">
    <property type="entry name" value="AAA_23"/>
    <property type="match status" value="1"/>
</dbReference>